<keyword evidence="1" id="KW-0732">Signal</keyword>
<reference evidence="3 4" key="1">
    <citation type="submission" date="2022-10" db="EMBL/GenBank/DDBJ databases">
        <title>Defluviimonas sp. nov., isolated from ocean surface water.</title>
        <authorList>
            <person name="He W."/>
            <person name="Wang L."/>
            <person name="Zhang D.-F."/>
        </authorList>
    </citation>
    <scope>NUCLEOTIDE SEQUENCE [LARGE SCALE GENOMIC DNA]</scope>
    <source>
        <strain evidence="3 4">WL0002</strain>
    </source>
</reference>
<dbReference type="Proteomes" id="UP001652542">
    <property type="component" value="Unassembled WGS sequence"/>
</dbReference>
<dbReference type="RefSeq" id="WP_263733693.1">
    <property type="nucleotide sequence ID" value="NZ_JAOWKY010000001.1"/>
</dbReference>
<evidence type="ECO:0000256" key="1">
    <source>
        <dbReference type="SAM" id="SignalP"/>
    </source>
</evidence>
<protein>
    <submittedName>
        <fullName evidence="3">Porin</fullName>
    </submittedName>
</protein>
<name>A0ABT2ZA97_9RHOB</name>
<feature type="signal peptide" evidence="1">
    <location>
        <begin position="1"/>
        <end position="21"/>
    </location>
</feature>
<feature type="chain" id="PRO_5045327449" evidence="1">
    <location>
        <begin position="22"/>
        <end position="303"/>
    </location>
</feature>
<dbReference type="Gene3D" id="2.40.160.10">
    <property type="entry name" value="Porin"/>
    <property type="match status" value="2"/>
</dbReference>
<proteinExistence type="predicted"/>
<evidence type="ECO:0000259" key="2">
    <source>
        <dbReference type="Pfam" id="PF13609"/>
    </source>
</evidence>
<dbReference type="EMBL" id="JAOWKY010000001">
    <property type="protein sequence ID" value="MCV2868070.1"/>
    <property type="molecule type" value="Genomic_DNA"/>
</dbReference>
<feature type="domain" description="Porin" evidence="2">
    <location>
        <begin position="59"/>
        <end position="213"/>
    </location>
</feature>
<comment type="caution">
    <text evidence="3">The sequence shown here is derived from an EMBL/GenBank/DDBJ whole genome shotgun (WGS) entry which is preliminary data.</text>
</comment>
<gene>
    <name evidence="3" type="ORF">OEW28_05460</name>
</gene>
<dbReference type="SUPFAM" id="SSF56935">
    <property type="entry name" value="Porins"/>
    <property type="match status" value="1"/>
</dbReference>
<organism evidence="3 4">
    <name type="scientific">Albidovulum marisflavi</name>
    <dbReference type="NCBI Taxonomy" id="2984159"/>
    <lineage>
        <taxon>Bacteria</taxon>
        <taxon>Pseudomonadati</taxon>
        <taxon>Pseudomonadota</taxon>
        <taxon>Alphaproteobacteria</taxon>
        <taxon>Rhodobacterales</taxon>
        <taxon>Paracoccaceae</taxon>
        <taxon>Albidovulum</taxon>
    </lineage>
</organism>
<dbReference type="InterPro" id="IPR023614">
    <property type="entry name" value="Porin_dom_sf"/>
</dbReference>
<sequence length="303" mass="31311">MKIVTSVTAALIAALPGVALAQDISGAFTLGYADSDISDVNADLNTTTIDGRVEVGFANGLTFGARYDRVDTSIDGVPFDITGDAIGLDLGYGFGNGFGVGAYWEDAEIGIDDTPLSISARSYGVSASYETHGLEVGGFYGRKSTDPDLGLDFKDYGLTMGYEANDQLSIGGNIMRTRISAGGESVDLDMVGLAGSYSINDQWTAFGGVSRTSVDLADLDITTFGLGVSYDLSAMSSFGGIASLELARTNLDLGGSDGSIDSVRIGFTIPFGAKANKVPLNSVADSVMNPTHAVLSSTVLSAF</sequence>
<keyword evidence="4" id="KW-1185">Reference proteome</keyword>
<evidence type="ECO:0000313" key="3">
    <source>
        <dbReference type="EMBL" id="MCV2868070.1"/>
    </source>
</evidence>
<dbReference type="InterPro" id="IPR033900">
    <property type="entry name" value="Gram_neg_porin_domain"/>
</dbReference>
<accession>A0ABT2ZA97</accession>
<dbReference type="Pfam" id="PF13609">
    <property type="entry name" value="Porin_4"/>
    <property type="match status" value="1"/>
</dbReference>
<evidence type="ECO:0000313" key="4">
    <source>
        <dbReference type="Proteomes" id="UP001652542"/>
    </source>
</evidence>